<dbReference type="AlphaFoldDB" id="A0A484L088"/>
<gene>
    <name evidence="1" type="ORF">CCAM_LOCUS10722</name>
</gene>
<name>A0A484L088_9ASTE</name>
<organism evidence="1 2">
    <name type="scientific">Cuscuta campestris</name>
    <dbReference type="NCBI Taxonomy" id="132261"/>
    <lineage>
        <taxon>Eukaryota</taxon>
        <taxon>Viridiplantae</taxon>
        <taxon>Streptophyta</taxon>
        <taxon>Embryophyta</taxon>
        <taxon>Tracheophyta</taxon>
        <taxon>Spermatophyta</taxon>
        <taxon>Magnoliopsida</taxon>
        <taxon>eudicotyledons</taxon>
        <taxon>Gunneridae</taxon>
        <taxon>Pentapetalae</taxon>
        <taxon>asterids</taxon>
        <taxon>lamiids</taxon>
        <taxon>Solanales</taxon>
        <taxon>Convolvulaceae</taxon>
        <taxon>Cuscuteae</taxon>
        <taxon>Cuscuta</taxon>
        <taxon>Cuscuta subgen. Grammica</taxon>
        <taxon>Cuscuta sect. Cleistogrammica</taxon>
    </lineage>
</organism>
<reference evidence="1 2" key="1">
    <citation type="submission" date="2018-04" db="EMBL/GenBank/DDBJ databases">
        <authorList>
            <person name="Vogel A."/>
        </authorList>
    </citation>
    <scope>NUCLEOTIDE SEQUENCE [LARGE SCALE GENOMIC DNA]</scope>
</reference>
<sequence length="172" mass="19889">MWSVRLVIYIERSHFLTFIQKNLLEKETSTVIQSKPREVKTWTDIRSSLSAIETMMAFRVKNKNYVKDMKLASSHDQLLPIGESKPLREEYEDKNDESNSVILDDSSRSAAKGCTPGDRGQVEPSVPWKNELEQLVHRGVPRDLRGDVLLSFYDKSIVIRVFIKFISNIKME</sequence>
<protein>
    <submittedName>
        <fullName evidence="1">Uncharacterized protein</fullName>
    </submittedName>
</protein>
<keyword evidence="2" id="KW-1185">Reference proteome</keyword>
<dbReference type="Proteomes" id="UP000595140">
    <property type="component" value="Unassembled WGS sequence"/>
</dbReference>
<accession>A0A484L088</accession>
<dbReference type="EMBL" id="OOIL02000747">
    <property type="protein sequence ID" value="VFQ68946.1"/>
    <property type="molecule type" value="Genomic_DNA"/>
</dbReference>
<evidence type="ECO:0000313" key="2">
    <source>
        <dbReference type="Proteomes" id="UP000595140"/>
    </source>
</evidence>
<evidence type="ECO:0000313" key="1">
    <source>
        <dbReference type="EMBL" id="VFQ68946.1"/>
    </source>
</evidence>
<proteinExistence type="predicted"/>